<dbReference type="CDD" id="cd11031">
    <property type="entry name" value="Cyp158A-like"/>
    <property type="match status" value="1"/>
</dbReference>
<comment type="cofactor">
    <cofactor evidence="1">
        <name>heme</name>
        <dbReference type="ChEBI" id="CHEBI:30413"/>
    </cofactor>
</comment>
<evidence type="ECO:0000256" key="1">
    <source>
        <dbReference type="ARBA" id="ARBA00001971"/>
    </source>
</evidence>
<dbReference type="PANTHER" id="PTHR46696:SF5">
    <property type="entry name" value="CYTOCHROME P450 BJ-1"/>
    <property type="match status" value="1"/>
</dbReference>
<dbReference type="InterPro" id="IPR017972">
    <property type="entry name" value="Cyt_P450_CS"/>
</dbReference>
<dbReference type="SUPFAM" id="SSF48264">
    <property type="entry name" value="Cytochrome P450"/>
    <property type="match status" value="1"/>
</dbReference>
<reference evidence="10" key="1">
    <citation type="journal article" date="2019" name="Int. J. Syst. Evol. Microbiol.">
        <title>The Global Catalogue of Microorganisms (GCM) 10K type strain sequencing project: providing services to taxonomists for standard genome sequencing and annotation.</title>
        <authorList>
            <consortium name="The Broad Institute Genomics Platform"/>
            <consortium name="The Broad Institute Genome Sequencing Center for Infectious Disease"/>
            <person name="Wu L."/>
            <person name="Ma J."/>
        </authorList>
    </citation>
    <scope>NUCLEOTIDE SEQUENCE [LARGE SCALE GENOMIC DNA]</scope>
    <source>
        <strain evidence="10">JCM 16373</strain>
    </source>
</reference>
<keyword evidence="10" id="KW-1185">Reference proteome</keyword>
<dbReference type="InterPro" id="IPR036396">
    <property type="entry name" value="Cyt_P450_sf"/>
</dbReference>
<evidence type="ECO:0000256" key="2">
    <source>
        <dbReference type="ARBA" id="ARBA00010617"/>
    </source>
</evidence>
<evidence type="ECO:0000313" key="9">
    <source>
        <dbReference type="EMBL" id="GAA2635390.1"/>
    </source>
</evidence>
<keyword evidence="3 8" id="KW-0349">Heme</keyword>
<dbReference type="PROSITE" id="PS00086">
    <property type="entry name" value="CYTOCHROME_P450"/>
    <property type="match status" value="1"/>
</dbReference>
<evidence type="ECO:0000256" key="5">
    <source>
        <dbReference type="ARBA" id="ARBA00023002"/>
    </source>
</evidence>
<evidence type="ECO:0000256" key="6">
    <source>
        <dbReference type="ARBA" id="ARBA00023004"/>
    </source>
</evidence>
<keyword evidence="5 8" id="KW-0560">Oxidoreductase</keyword>
<dbReference type="EMBL" id="BAAARJ010000024">
    <property type="protein sequence ID" value="GAA2635390.1"/>
    <property type="molecule type" value="Genomic_DNA"/>
</dbReference>
<dbReference type="InterPro" id="IPR002397">
    <property type="entry name" value="Cyt_P450_B"/>
</dbReference>
<evidence type="ECO:0000256" key="8">
    <source>
        <dbReference type="RuleBase" id="RU000461"/>
    </source>
</evidence>
<evidence type="ECO:0000256" key="7">
    <source>
        <dbReference type="ARBA" id="ARBA00023033"/>
    </source>
</evidence>
<sequence>MTDVQGVEPVSYPIVAPAPLEPPREWAELRQKCPVARVTLPSGDEAALLTRYEDVKLALSDPRLSREGLASPDAARVAAGDSEGIFSSPMARTLNAEGHERWRRMVGKWFTARRVTALRPKMEEMADRLIDTMLDHGRPADLVARLAFPLPVYVICAMLGVPESDQDKFKNWSDNFLTTTRYTRAETEAAHQEFSAYMASLIAARRAAPGEDLLSLLMDGADAEGRPMSEAGLVATGQALLLAGHETTAGFIAMMTAHLLADRQRWERLLADRTLIRPAVEEVLRFDPNGSGFGMLRYVHEDTELPGGVVSRGTTVVCSMAAANRDESAWGSADHMDVSRSPNPHLAFGAGPHSCLGQPLARTELQTVLAVLLRRLPTLALAVGPDELRRHEGLLTTPLRELPVTW</sequence>
<evidence type="ECO:0000256" key="4">
    <source>
        <dbReference type="ARBA" id="ARBA00022723"/>
    </source>
</evidence>
<comment type="similarity">
    <text evidence="2 8">Belongs to the cytochrome P450 family.</text>
</comment>
<keyword evidence="7 8" id="KW-0503">Monooxygenase</keyword>
<dbReference type="Pfam" id="PF00067">
    <property type="entry name" value="p450"/>
    <property type="match status" value="1"/>
</dbReference>
<dbReference type="InterPro" id="IPR001128">
    <property type="entry name" value="Cyt_P450"/>
</dbReference>
<protein>
    <submittedName>
        <fullName evidence="9">Cytochrome P450</fullName>
    </submittedName>
</protein>
<dbReference type="PRINTS" id="PR00359">
    <property type="entry name" value="BP450"/>
</dbReference>
<dbReference type="Gene3D" id="1.10.630.10">
    <property type="entry name" value="Cytochrome P450"/>
    <property type="match status" value="1"/>
</dbReference>
<dbReference type="Proteomes" id="UP001501447">
    <property type="component" value="Unassembled WGS sequence"/>
</dbReference>
<dbReference type="RefSeq" id="WP_344570173.1">
    <property type="nucleotide sequence ID" value="NZ_BAAARJ010000024.1"/>
</dbReference>
<evidence type="ECO:0000313" key="10">
    <source>
        <dbReference type="Proteomes" id="UP001501447"/>
    </source>
</evidence>
<evidence type="ECO:0000256" key="3">
    <source>
        <dbReference type="ARBA" id="ARBA00022617"/>
    </source>
</evidence>
<comment type="caution">
    <text evidence="9">The sequence shown here is derived from an EMBL/GenBank/DDBJ whole genome shotgun (WGS) entry which is preliminary data.</text>
</comment>
<dbReference type="PRINTS" id="PR00385">
    <property type="entry name" value="P450"/>
</dbReference>
<keyword evidence="6 8" id="KW-0408">Iron</keyword>
<accession>A0ABP6D492</accession>
<dbReference type="PANTHER" id="PTHR46696">
    <property type="entry name" value="P450, PUTATIVE (EUROFUNG)-RELATED"/>
    <property type="match status" value="1"/>
</dbReference>
<gene>
    <name evidence="9" type="ORF">GCM10009863_59770</name>
</gene>
<proteinExistence type="inferred from homology"/>
<keyword evidence="4 8" id="KW-0479">Metal-binding</keyword>
<organism evidence="9 10">
    <name type="scientific">Streptomyces axinellae</name>
    <dbReference type="NCBI Taxonomy" id="552788"/>
    <lineage>
        <taxon>Bacteria</taxon>
        <taxon>Bacillati</taxon>
        <taxon>Actinomycetota</taxon>
        <taxon>Actinomycetes</taxon>
        <taxon>Kitasatosporales</taxon>
        <taxon>Streptomycetaceae</taxon>
        <taxon>Streptomyces</taxon>
    </lineage>
</organism>
<name>A0ABP6D492_9ACTN</name>